<dbReference type="GO" id="GO:0016937">
    <property type="term" value="F:short-chain fatty acyl-CoA dehydrogenase activity"/>
    <property type="evidence" value="ECO:0007669"/>
    <property type="project" value="UniProtKB-EC"/>
</dbReference>
<protein>
    <recommendedName>
        <fullName evidence="9">Short-chain specific acyl-CoA dehydrogenase, mitochondrial</fullName>
        <ecNumber evidence="4">1.3.8.1</ecNumber>
    </recommendedName>
    <alternativeName>
        <fullName evidence="8">Butyryl-CoA dehydrogenase</fullName>
    </alternativeName>
</protein>
<feature type="domain" description="Acyl-CoA dehydrogenase/oxidase N-terminal" evidence="17">
    <location>
        <begin position="40"/>
        <end position="151"/>
    </location>
</feature>
<dbReference type="GO" id="GO:0046359">
    <property type="term" value="P:butyrate catabolic process"/>
    <property type="evidence" value="ECO:0007669"/>
    <property type="project" value="TreeGrafter"/>
</dbReference>
<dbReference type="InterPro" id="IPR009075">
    <property type="entry name" value="AcylCo_DH/oxidase_C"/>
</dbReference>
<dbReference type="FunFam" id="1.10.540.10:FF:000002">
    <property type="entry name" value="Acyl-CoA dehydrogenase FadE19"/>
    <property type="match status" value="1"/>
</dbReference>
<dbReference type="Pfam" id="PF00441">
    <property type="entry name" value="Acyl-CoA_dh_1"/>
    <property type="match status" value="1"/>
</dbReference>
<dbReference type="InterPro" id="IPR013786">
    <property type="entry name" value="AcylCoA_DH/ox_N"/>
</dbReference>
<comment type="caution">
    <text evidence="18">The sequence shown here is derived from an EMBL/GenBank/DDBJ whole genome shotgun (WGS) entry which is preliminary data.</text>
</comment>
<accession>A0A7D9DAR1</accession>
<dbReference type="PROSITE" id="PS00072">
    <property type="entry name" value="ACYL_COA_DH_1"/>
    <property type="match status" value="1"/>
</dbReference>
<dbReference type="OrthoDB" id="10254877at2759"/>
<feature type="domain" description="Acyl-CoA oxidase/dehydrogenase middle" evidence="16">
    <location>
        <begin position="155"/>
        <end position="250"/>
    </location>
</feature>
<evidence type="ECO:0000256" key="7">
    <source>
        <dbReference type="ARBA" id="ARBA00023002"/>
    </source>
</evidence>
<dbReference type="PIRSF" id="PIRSF016578">
    <property type="entry name" value="HsaA"/>
    <property type="match status" value="1"/>
</dbReference>
<dbReference type="SUPFAM" id="SSF56645">
    <property type="entry name" value="Acyl-CoA dehydrogenase NM domain-like"/>
    <property type="match status" value="1"/>
</dbReference>
<dbReference type="CDD" id="cd01158">
    <property type="entry name" value="SCAD_SBCAD"/>
    <property type="match status" value="1"/>
</dbReference>
<dbReference type="InterPro" id="IPR009100">
    <property type="entry name" value="AcylCoA_DH/oxidase_NM_dom_sf"/>
</dbReference>
<dbReference type="Pfam" id="PF02770">
    <property type="entry name" value="Acyl-CoA_dh_M"/>
    <property type="match status" value="1"/>
</dbReference>
<evidence type="ECO:0000256" key="1">
    <source>
        <dbReference type="ARBA" id="ARBA00001974"/>
    </source>
</evidence>
<evidence type="ECO:0000256" key="9">
    <source>
        <dbReference type="ARBA" id="ARBA00044204"/>
    </source>
</evidence>
<comment type="pathway">
    <text evidence="2">Lipid metabolism; mitochondrial fatty acid beta-oxidation.</text>
</comment>
<dbReference type="GO" id="GO:0005739">
    <property type="term" value="C:mitochondrion"/>
    <property type="evidence" value="ECO:0007669"/>
    <property type="project" value="TreeGrafter"/>
</dbReference>
<dbReference type="PANTHER" id="PTHR43884">
    <property type="entry name" value="ACYL-COA DEHYDROGENASE"/>
    <property type="match status" value="1"/>
</dbReference>
<evidence type="ECO:0000256" key="11">
    <source>
        <dbReference type="ARBA" id="ARBA00048499"/>
    </source>
</evidence>
<dbReference type="GO" id="GO:0033539">
    <property type="term" value="P:fatty acid beta-oxidation using acyl-CoA dehydrogenase"/>
    <property type="evidence" value="ECO:0007669"/>
    <property type="project" value="TreeGrafter"/>
</dbReference>
<dbReference type="Gene3D" id="1.10.540.10">
    <property type="entry name" value="Acyl-CoA dehydrogenase/oxidase, N-terminal domain"/>
    <property type="match status" value="1"/>
</dbReference>
<comment type="function">
    <text evidence="10">Short-chain specific acyl-CoA dehydrogenase is one of the acyl-CoA dehydrogenases that catalyze the first step of mitochondrial fatty acid beta-oxidation, an aerobic process breaking down fatty acids into acetyl-CoA and allowing the production of energy from fats. The first step of fatty acid beta-oxidation consists in the removal of one hydrogen from C-2 and C-3 of the straight-chain fatty acyl-CoA thioester, resulting in the formation of trans-2-enoyl-CoA. Among the different mitochondrial acyl-CoA dehydrogenases, short-chain specific acyl-CoA dehydrogenase acts specifically on acyl-CoAs with saturated 4 to 6 carbons long primary chains.</text>
</comment>
<proteinExistence type="inferred from homology"/>
<keyword evidence="6 14" id="KW-0274">FAD</keyword>
<keyword evidence="5 14" id="KW-0285">Flavoprotein</keyword>
<evidence type="ECO:0000256" key="3">
    <source>
        <dbReference type="ARBA" id="ARBA00009347"/>
    </source>
</evidence>
<dbReference type="Proteomes" id="UP001152795">
    <property type="component" value="Unassembled WGS sequence"/>
</dbReference>
<dbReference type="Gene3D" id="1.20.140.10">
    <property type="entry name" value="Butyryl-CoA Dehydrogenase, subunit A, domain 3"/>
    <property type="match status" value="1"/>
</dbReference>
<comment type="catalytic activity">
    <reaction evidence="11">
        <text>pentanoyl-CoA + oxidized [electron-transfer flavoprotein] + H(+) = (2E)-pentenoyl-CoA + reduced [electron-transfer flavoprotein]</text>
        <dbReference type="Rhea" id="RHEA:43456"/>
        <dbReference type="Rhea" id="RHEA-COMP:10685"/>
        <dbReference type="Rhea" id="RHEA-COMP:10686"/>
        <dbReference type="ChEBI" id="CHEBI:15378"/>
        <dbReference type="ChEBI" id="CHEBI:57389"/>
        <dbReference type="ChEBI" id="CHEBI:57692"/>
        <dbReference type="ChEBI" id="CHEBI:58307"/>
        <dbReference type="ChEBI" id="CHEBI:86160"/>
    </reaction>
    <physiologicalReaction direction="left-to-right" evidence="11">
        <dbReference type="Rhea" id="RHEA:43457"/>
    </physiologicalReaction>
</comment>
<organism evidence="18 19">
    <name type="scientific">Paramuricea clavata</name>
    <name type="common">Red gorgonian</name>
    <name type="synonym">Violescent sea-whip</name>
    <dbReference type="NCBI Taxonomy" id="317549"/>
    <lineage>
        <taxon>Eukaryota</taxon>
        <taxon>Metazoa</taxon>
        <taxon>Cnidaria</taxon>
        <taxon>Anthozoa</taxon>
        <taxon>Octocorallia</taxon>
        <taxon>Malacalcyonacea</taxon>
        <taxon>Plexauridae</taxon>
        <taxon>Paramuricea</taxon>
    </lineage>
</organism>
<evidence type="ECO:0000256" key="13">
    <source>
        <dbReference type="ARBA" id="ARBA00050758"/>
    </source>
</evidence>
<dbReference type="PROSITE" id="PS00073">
    <property type="entry name" value="ACYL_COA_DH_2"/>
    <property type="match status" value="1"/>
</dbReference>
<dbReference type="InterPro" id="IPR006089">
    <property type="entry name" value="Acyl-CoA_DH_CS"/>
</dbReference>
<evidence type="ECO:0000256" key="12">
    <source>
        <dbReference type="ARBA" id="ARBA00049192"/>
    </source>
</evidence>
<evidence type="ECO:0000256" key="2">
    <source>
        <dbReference type="ARBA" id="ARBA00005198"/>
    </source>
</evidence>
<dbReference type="EC" id="1.3.8.1" evidence="4"/>
<dbReference type="EMBL" id="CACRXK020000347">
    <property type="protein sequence ID" value="CAB3981052.1"/>
    <property type="molecule type" value="Genomic_DNA"/>
</dbReference>
<evidence type="ECO:0000256" key="14">
    <source>
        <dbReference type="RuleBase" id="RU362125"/>
    </source>
</evidence>
<reference evidence="18" key="1">
    <citation type="submission" date="2020-04" db="EMBL/GenBank/DDBJ databases">
        <authorList>
            <person name="Alioto T."/>
            <person name="Alioto T."/>
            <person name="Gomez Garrido J."/>
        </authorList>
    </citation>
    <scope>NUCLEOTIDE SEQUENCE</scope>
    <source>
        <strain evidence="18">A484AB</strain>
    </source>
</reference>
<comment type="catalytic activity">
    <reaction evidence="12">
        <text>hexanoyl-CoA + oxidized [electron-transfer flavoprotein] + H(+) = (2E)-hexenoyl-CoA + reduced [electron-transfer flavoprotein]</text>
        <dbReference type="Rhea" id="RHEA:43464"/>
        <dbReference type="Rhea" id="RHEA-COMP:10685"/>
        <dbReference type="Rhea" id="RHEA-COMP:10686"/>
        <dbReference type="ChEBI" id="CHEBI:15378"/>
        <dbReference type="ChEBI" id="CHEBI:57692"/>
        <dbReference type="ChEBI" id="CHEBI:58307"/>
        <dbReference type="ChEBI" id="CHEBI:62077"/>
        <dbReference type="ChEBI" id="CHEBI:62620"/>
    </reaction>
    <physiologicalReaction direction="left-to-right" evidence="12">
        <dbReference type="Rhea" id="RHEA:43465"/>
    </physiologicalReaction>
</comment>
<sequence>MNSLQKLGNFCCFLALRTRQRPRLGVKNVRAISYMSGLPETHEMLRQTCRDFADNELAPIAGKLDKESLYPREQVKKLGELGMMSITVPEALGGAELDNLGYAIAMEEISRGCASTSVVMSVNNSLYLSPIMKFGTDEQKEKWIRPFVSGDKVGCFALSEPDNGSDAGAAKTTAKDQGDHWLLNGTKSWITNGYESEAGVVFATTDRSHKHKGISCFIFPKPVEGLSLGAKENKLGIKASSTCNLIFEDCVLPKENLLGEPGMGFKIAMMTLDCGRIGIAAQALGIAQAAFECAIEYAQKRTAFSKPISSLQAIQFKLADMETRIQSSRLLTWQAACMMDAGQNYTKEAAMAKVSASETATFVAHQCIQILGGMGYVNDMPAERHYRDARITEIYEGTSEVQRLVIAGRLLKEYSQ</sequence>
<evidence type="ECO:0000256" key="4">
    <source>
        <dbReference type="ARBA" id="ARBA00012046"/>
    </source>
</evidence>
<dbReference type="PANTHER" id="PTHR43884:SF12">
    <property type="entry name" value="ISOVALERYL-COA DEHYDROGENASE, MITOCHONDRIAL-RELATED"/>
    <property type="match status" value="1"/>
</dbReference>
<gene>
    <name evidence="18" type="ORF">PACLA_8A000094</name>
</gene>
<dbReference type="SUPFAM" id="SSF47203">
    <property type="entry name" value="Acyl-CoA dehydrogenase C-terminal domain-like"/>
    <property type="match status" value="1"/>
</dbReference>
<dbReference type="InterPro" id="IPR006091">
    <property type="entry name" value="Acyl-CoA_Oxase/DH_mid-dom"/>
</dbReference>
<keyword evidence="19" id="KW-1185">Reference proteome</keyword>
<evidence type="ECO:0000256" key="6">
    <source>
        <dbReference type="ARBA" id="ARBA00022827"/>
    </source>
</evidence>
<evidence type="ECO:0000259" key="16">
    <source>
        <dbReference type="Pfam" id="PF02770"/>
    </source>
</evidence>
<evidence type="ECO:0000313" key="19">
    <source>
        <dbReference type="Proteomes" id="UP001152795"/>
    </source>
</evidence>
<evidence type="ECO:0000256" key="5">
    <source>
        <dbReference type="ARBA" id="ARBA00022630"/>
    </source>
</evidence>
<dbReference type="Gene3D" id="2.40.110.10">
    <property type="entry name" value="Butyryl-CoA Dehydrogenase, subunit A, domain 2"/>
    <property type="match status" value="1"/>
</dbReference>
<dbReference type="Pfam" id="PF02771">
    <property type="entry name" value="Acyl-CoA_dh_N"/>
    <property type="match status" value="1"/>
</dbReference>
<comment type="cofactor">
    <cofactor evidence="1 14">
        <name>FAD</name>
        <dbReference type="ChEBI" id="CHEBI:57692"/>
    </cofactor>
</comment>
<dbReference type="InterPro" id="IPR036250">
    <property type="entry name" value="AcylCo_DH-like_C"/>
</dbReference>
<dbReference type="InterPro" id="IPR046373">
    <property type="entry name" value="Acyl-CoA_Oxase/DH_mid-dom_sf"/>
</dbReference>
<evidence type="ECO:0000259" key="15">
    <source>
        <dbReference type="Pfam" id="PF00441"/>
    </source>
</evidence>
<evidence type="ECO:0000256" key="8">
    <source>
        <dbReference type="ARBA" id="ARBA00031895"/>
    </source>
</evidence>
<dbReference type="InterPro" id="IPR037069">
    <property type="entry name" value="AcylCoA_DH/ox_N_sf"/>
</dbReference>
<dbReference type="GO" id="GO:0050660">
    <property type="term" value="F:flavin adenine dinucleotide binding"/>
    <property type="evidence" value="ECO:0007669"/>
    <property type="project" value="InterPro"/>
</dbReference>
<dbReference type="FunFam" id="2.40.110.10:FF:000001">
    <property type="entry name" value="Acyl-CoA dehydrogenase, mitochondrial"/>
    <property type="match status" value="1"/>
</dbReference>
<comment type="catalytic activity">
    <reaction evidence="13">
        <text>butanoyl-CoA + oxidized [electron-transfer flavoprotein] + H(+) = (2E)-butenoyl-CoA + reduced [electron-transfer flavoprotein]</text>
        <dbReference type="Rhea" id="RHEA:24004"/>
        <dbReference type="Rhea" id="RHEA-COMP:10685"/>
        <dbReference type="Rhea" id="RHEA-COMP:10686"/>
        <dbReference type="ChEBI" id="CHEBI:15378"/>
        <dbReference type="ChEBI" id="CHEBI:57332"/>
        <dbReference type="ChEBI" id="CHEBI:57371"/>
        <dbReference type="ChEBI" id="CHEBI:57692"/>
        <dbReference type="ChEBI" id="CHEBI:58307"/>
        <dbReference type="EC" id="1.3.8.1"/>
    </reaction>
    <physiologicalReaction direction="left-to-right" evidence="13">
        <dbReference type="Rhea" id="RHEA:24005"/>
    </physiologicalReaction>
</comment>
<feature type="domain" description="Acyl-CoA dehydrogenase/oxidase C-terminal" evidence="15">
    <location>
        <begin position="262"/>
        <end position="410"/>
    </location>
</feature>
<keyword evidence="7 14" id="KW-0560">Oxidoreductase</keyword>
<dbReference type="AlphaFoldDB" id="A0A7D9DAR1"/>
<evidence type="ECO:0000259" key="17">
    <source>
        <dbReference type="Pfam" id="PF02771"/>
    </source>
</evidence>
<evidence type="ECO:0000256" key="10">
    <source>
        <dbReference type="ARBA" id="ARBA00045387"/>
    </source>
</evidence>
<comment type="similarity">
    <text evidence="3 14">Belongs to the acyl-CoA dehydrogenase family.</text>
</comment>
<name>A0A7D9DAR1_PARCT</name>
<evidence type="ECO:0000313" key="18">
    <source>
        <dbReference type="EMBL" id="CAB3981052.1"/>
    </source>
</evidence>
<dbReference type="FunFam" id="1.20.140.10:FF:000004">
    <property type="entry name" value="Acyl-CoA dehydrogenase FadE25"/>
    <property type="match status" value="1"/>
</dbReference>